<dbReference type="STRING" id="93684.SAMN05421853_10628"/>
<dbReference type="EMBL" id="FOXV01000006">
    <property type="protein sequence ID" value="SFQ44703.1"/>
    <property type="molecule type" value="Genomic_DNA"/>
</dbReference>
<organism evidence="2 3">
    <name type="scientific">Roseivivax halotolerans</name>
    <dbReference type="NCBI Taxonomy" id="93684"/>
    <lineage>
        <taxon>Bacteria</taxon>
        <taxon>Pseudomonadati</taxon>
        <taxon>Pseudomonadota</taxon>
        <taxon>Alphaproteobacteria</taxon>
        <taxon>Rhodobacterales</taxon>
        <taxon>Roseobacteraceae</taxon>
        <taxon>Roseivivax</taxon>
    </lineage>
</organism>
<evidence type="ECO:0000313" key="2">
    <source>
        <dbReference type="EMBL" id="SFQ44703.1"/>
    </source>
</evidence>
<protein>
    <submittedName>
        <fullName evidence="2">Pilus assembly protein Flp/PilA</fullName>
    </submittedName>
</protein>
<dbReference type="InterPro" id="IPR007047">
    <property type="entry name" value="Flp_Fap"/>
</dbReference>
<evidence type="ECO:0000256" key="1">
    <source>
        <dbReference type="SAM" id="Phobius"/>
    </source>
</evidence>
<gene>
    <name evidence="2" type="ORF">SAMN05421853_10628</name>
</gene>
<dbReference type="Pfam" id="PF04964">
    <property type="entry name" value="Flp_Fap"/>
    <property type="match status" value="1"/>
</dbReference>
<name>A0A1I5YKE9_9RHOB</name>
<keyword evidence="1" id="KW-0812">Transmembrane</keyword>
<accession>A0A1I5YKE9</accession>
<dbReference type="RefSeq" id="WP_093011190.1">
    <property type="nucleotide sequence ID" value="NZ_FOXV01000006.1"/>
</dbReference>
<dbReference type="AlphaFoldDB" id="A0A1I5YKE9"/>
<proteinExistence type="predicted"/>
<dbReference type="Proteomes" id="UP000243106">
    <property type="component" value="Unassembled WGS sequence"/>
</dbReference>
<keyword evidence="3" id="KW-1185">Reference proteome</keyword>
<keyword evidence="1" id="KW-1133">Transmembrane helix</keyword>
<sequence length="70" mass="7305">MTFTRKTIATIARTFARDEDGATAIEYGLFAALIGAVIVGAVATLGTDTRTGFQTVSTAMTEAQTEADSE</sequence>
<reference evidence="3" key="1">
    <citation type="submission" date="2016-10" db="EMBL/GenBank/DDBJ databases">
        <authorList>
            <person name="Varghese N."/>
            <person name="Submissions S."/>
        </authorList>
    </citation>
    <scope>NUCLEOTIDE SEQUENCE [LARGE SCALE GENOMIC DNA]</scope>
    <source>
        <strain evidence="3">JCM 10271</strain>
    </source>
</reference>
<evidence type="ECO:0000313" key="3">
    <source>
        <dbReference type="Proteomes" id="UP000243106"/>
    </source>
</evidence>
<keyword evidence="1" id="KW-0472">Membrane</keyword>
<feature type="transmembrane region" description="Helical" evidence="1">
    <location>
        <begin position="27"/>
        <end position="45"/>
    </location>
</feature>